<dbReference type="Proteomes" id="UP000434580">
    <property type="component" value="Unassembled WGS sequence"/>
</dbReference>
<evidence type="ECO:0000313" key="5">
    <source>
        <dbReference type="Proteomes" id="UP000434580"/>
    </source>
</evidence>
<dbReference type="InterPro" id="IPR001126">
    <property type="entry name" value="UmuC"/>
</dbReference>
<feature type="region of interest" description="Disordered" evidence="2">
    <location>
        <begin position="1"/>
        <end position="55"/>
    </location>
</feature>
<feature type="compositionally biased region" description="Polar residues" evidence="2">
    <location>
        <begin position="471"/>
        <end position="488"/>
    </location>
</feature>
<feature type="compositionally biased region" description="Low complexity" evidence="2">
    <location>
        <begin position="29"/>
        <end position="55"/>
    </location>
</feature>
<dbReference type="SUPFAM" id="SSF56672">
    <property type="entry name" value="DNA/RNA polymerases"/>
    <property type="match status" value="1"/>
</dbReference>
<gene>
    <name evidence="4" type="primary">imuB</name>
    <name evidence="4" type="ORF">DPBNPPHM_02498</name>
</gene>
<dbReference type="OrthoDB" id="5298951at2"/>
<evidence type="ECO:0000259" key="3">
    <source>
        <dbReference type="Pfam" id="PF00817"/>
    </source>
</evidence>
<evidence type="ECO:0000313" key="4">
    <source>
        <dbReference type="EMBL" id="CAA0119715.1"/>
    </source>
</evidence>
<dbReference type="CDD" id="cd03468">
    <property type="entry name" value="PolY_like"/>
    <property type="match status" value="1"/>
</dbReference>
<dbReference type="EMBL" id="CACSII010000020">
    <property type="protein sequence ID" value="CAA0119715.1"/>
    <property type="molecule type" value="Genomic_DNA"/>
</dbReference>
<reference evidence="4 5" key="1">
    <citation type="submission" date="2019-11" db="EMBL/GenBank/DDBJ databases">
        <authorList>
            <person name="Holert J."/>
        </authorList>
    </citation>
    <scope>NUCLEOTIDE SEQUENCE [LARGE SCALE GENOMIC DNA]</scope>
    <source>
        <strain evidence="4">BC5_2</strain>
    </source>
</reference>
<dbReference type="PANTHER" id="PTHR35369">
    <property type="entry name" value="BLR3025 PROTEIN-RELATED"/>
    <property type="match status" value="1"/>
</dbReference>
<dbReference type="InterPro" id="IPR050356">
    <property type="entry name" value="SulA_CellDiv_inhibitor"/>
</dbReference>
<dbReference type="InterPro" id="IPR043502">
    <property type="entry name" value="DNA/RNA_pol_sf"/>
</dbReference>
<name>A0A5S9QMX5_9GAMM</name>
<organism evidence="4 5">
    <name type="scientific">BD1-7 clade bacterium</name>
    <dbReference type="NCBI Taxonomy" id="2029982"/>
    <lineage>
        <taxon>Bacteria</taxon>
        <taxon>Pseudomonadati</taxon>
        <taxon>Pseudomonadota</taxon>
        <taxon>Gammaproteobacteria</taxon>
        <taxon>Cellvibrionales</taxon>
        <taxon>Spongiibacteraceae</taxon>
        <taxon>BD1-7 clade</taxon>
    </lineage>
</organism>
<dbReference type="Pfam" id="PF00817">
    <property type="entry name" value="IMS"/>
    <property type="match status" value="1"/>
</dbReference>
<evidence type="ECO:0000256" key="1">
    <source>
        <dbReference type="ARBA" id="ARBA00022763"/>
    </source>
</evidence>
<evidence type="ECO:0000256" key="2">
    <source>
        <dbReference type="SAM" id="MobiDB-lite"/>
    </source>
</evidence>
<feature type="compositionally biased region" description="Basic and acidic residues" evidence="2">
    <location>
        <begin position="11"/>
        <end position="28"/>
    </location>
</feature>
<accession>A0A5S9QMX5</accession>
<feature type="domain" description="UmuC" evidence="3">
    <location>
        <begin position="87"/>
        <end position="197"/>
    </location>
</feature>
<protein>
    <submittedName>
        <fullName evidence="4">Protein ImuB</fullName>
    </submittedName>
</protein>
<proteinExistence type="predicted"/>
<feature type="region of interest" description="Disordered" evidence="2">
    <location>
        <begin position="453"/>
        <end position="488"/>
    </location>
</feature>
<feature type="compositionally biased region" description="Polar residues" evidence="2">
    <location>
        <begin position="1"/>
        <end position="10"/>
    </location>
</feature>
<keyword evidence="1" id="KW-0227">DNA damage</keyword>
<dbReference type="AlphaFoldDB" id="A0A5S9QMX5"/>
<sequence length="571" mass="64975">MTVVTKNTNNDGRKQYGNDERFTARTDTAETGPTETSPTETGPTETGPTETGPITIQPPSLWLYLRFDQLSLNALGIDTRSNASAAAIIDQQRVLQCNASAAASGIRKTMTFSHARMTAPDVTLHSRAPLKEQQQLRELAGWAYRYSPMVTPHKQGLLMDIGGCLDLFQGFDNLLSSIQEELAELNISYRSGSAHTPKGAVALSFCHDNGHQQSRFAPHQQAQFCRLLRQVSIDHLDIDDKQRQQLYSCGFEYVDDFIDIPAAELGQRFGPTLLDYLQRLLGTKADPQSPTIPPETFRQHTDFAEPIHNQQWIDEEIRRLLQSLCEFLRKRQLHCRGFDWYFFGHNQHLIDHVHIALAARQNTLSVLKSLSDLQISKLDLRRELMGIELVSTHVYPLNLLPDDFFDTSTHADDAAQLIDRLRARLGPRTVYQPALCAEHLPELQNLRCAPAASATSPANAPKQHSRYVQERPSTYLSDTTSAPTKTLNDTTPPALQPLWLLPKPRYLSQKQQQPWYQGPLRLINGPDRITSHWWSGLQYRDYFIARQHNGRLLWVFYEHSRKSWYLHGFFA</sequence>
<dbReference type="PANTHER" id="PTHR35369:SF2">
    <property type="entry name" value="BLR3025 PROTEIN"/>
    <property type="match status" value="1"/>
</dbReference>
<dbReference type="GO" id="GO:0006281">
    <property type="term" value="P:DNA repair"/>
    <property type="evidence" value="ECO:0007669"/>
    <property type="project" value="InterPro"/>
</dbReference>